<feature type="domain" description="FAD-binding FR-type" evidence="2">
    <location>
        <begin position="103"/>
        <end position="202"/>
    </location>
</feature>
<dbReference type="PROSITE" id="PS51085">
    <property type="entry name" value="2FE2S_FER_2"/>
    <property type="match status" value="1"/>
</dbReference>
<gene>
    <name evidence="3" type="primary">ddhD</name>
</gene>
<dbReference type="SUPFAM" id="SSF54292">
    <property type="entry name" value="2Fe-2S ferredoxin-like"/>
    <property type="match status" value="1"/>
</dbReference>
<organism evidence="3">
    <name type="scientific">Yersinia similis</name>
    <dbReference type="NCBI Taxonomy" id="367190"/>
    <lineage>
        <taxon>Bacteria</taxon>
        <taxon>Pseudomonadati</taxon>
        <taxon>Pseudomonadota</taxon>
        <taxon>Gammaproteobacteria</taxon>
        <taxon>Enterobacterales</taxon>
        <taxon>Yersiniaceae</taxon>
        <taxon>Yersinia</taxon>
    </lineage>
</organism>
<dbReference type="InterPro" id="IPR006058">
    <property type="entry name" value="2Fe2S_fd_BS"/>
</dbReference>
<feature type="domain" description="2Fe-2S ferredoxin-type" evidence="1">
    <location>
        <begin position="6"/>
        <end position="98"/>
    </location>
</feature>
<dbReference type="CDD" id="cd00207">
    <property type="entry name" value="fer2"/>
    <property type="match status" value="1"/>
</dbReference>
<dbReference type="SUPFAM" id="SSF52343">
    <property type="entry name" value="Ferredoxin reductase-like, C-terminal NADP-linked domain"/>
    <property type="match status" value="1"/>
</dbReference>
<dbReference type="Pfam" id="PF00970">
    <property type="entry name" value="FAD_binding_6"/>
    <property type="match status" value="1"/>
</dbReference>
<accession>K4NRG1</accession>
<dbReference type="PROSITE" id="PS51384">
    <property type="entry name" value="FAD_FR"/>
    <property type="match status" value="1"/>
</dbReference>
<evidence type="ECO:0000259" key="1">
    <source>
        <dbReference type="PROSITE" id="PS51085"/>
    </source>
</evidence>
<dbReference type="Pfam" id="PF00111">
    <property type="entry name" value="Fer2"/>
    <property type="match status" value="1"/>
</dbReference>
<dbReference type="InterPro" id="IPR008333">
    <property type="entry name" value="Cbr1-like_FAD-bd_dom"/>
</dbReference>
<dbReference type="InterPro" id="IPR017938">
    <property type="entry name" value="Riboflavin_synthase-like_b-brl"/>
</dbReference>
<dbReference type="GO" id="GO:0016491">
    <property type="term" value="F:oxidoreductase activity"/>
    <property type="evidence" value="ECO:0007669"/>
    <property type="project" value="InterPro"/>
</dbReference>
<dbReference type="PANTHER" id="PTHR47354">
    <property type="entry name" value="NADH OXIDOREDUCTASE HCR"/>
    <property type="match status" value="1"/>
</dbReference>
<proteinExistence type="predicted"/>
<sequence length="334" mass="36750">MWTYFMSLNVKLHPSGIIFTSDGTSTILDAALDSNINIEYSCKDGTCGSCKAILISGEVDSAENTFLTEEDVAKGAILTCCSKAKSDIELDVNYYPELSHIQKKTYPCKLDSIKFVGEDIAILSLRLPPTAKIQYLAGQYIDLIINGQRRSYSIANAPGGNGNIELHVRKVVNGVFSNIIFNELKLQQLLRIEGPQGTFFVREDNLPIVFLAGGTGFAPVKSMVEALINKNDQRQVHIYWGMPAGHNFYSDIANEWAIKHPNIHYVPVVSGDDSIWTGATGFVHQAVLEDIPDLSLFNVYACGSLAMITAARNDFINHGLAENKFFSDAFVPSK</sequence>
<dbReference type="Gene3D" id="2.40.30.10">
    <property type="entry name" value="Translation factors"/>
    <property type="match status" value="1"/>
</dbReference>
<dbReference type="InterPro" id="IPR001041">
    <property type="entry name" value="2Fe-2S_ferredoxin-type"/>
</dbReference>
<evidence type="ECO:0000259" key="2">
    <source>
        <dbReference type="PROSITE" id="PS51384"/>
    </source>
</evidence>
<dbReference type="SUPFAM" id="SSF63380">
    <property type="entry name" value="Riboflavin synthase domain-like"/>
    <property type="match status" value="1"/>
</dbReference>
<dbReference type="Pfam" id="PF00175">
    <property type="entry name" value="NAD_binding_1"/>
    <property type="match status" value="1"/>
</dbReference>
<dbReference type="InterPro" id="IPR039261">
    <property type="entry name" value="FNR_nucleotide-bd"/>
</dbReference>
<dbReference type="InterPro" id="IPR001433">
    <property type="entry name" value="OxRdtase_FAD/NAD-bd"/>
</dbReference>
<dbReference type="Gene3D" id="3.40.50.80">
    <property type="entry name" value="Nucleotide-binding domain of ferredoxin-NADP reductase (FNR) module"/>
    <property type="match status" value="1"/>
</dbReference>
<name>K4NRG1_9GAMM</name>
<protein>
    <submittedName>
        <fullName evidence="3">CDP-6-deoxy-delta-3,4-glucoseen reductase</fullName>
    </submittedName>
</protein>
<dbReference type="EMBL" id="JX454603">
    <property type="protein sequence ID" value="AFV46128.1"/>
    <property type="molecule type" value="Genomic_DNA"/>
</dbReference>
<dbReference type="InterPro" id="IPR017927">
    <property type="entry name" value="FAD-bd_FR_type"/>
</dbReference>
<dbReference type="InterPro" id="IPR050415">
    <property type="entry name" value="MRET"/>
</dbReference>
<reference evidence="3" key="1">
    <citation type="journal article" date="2013" name="Glycobiology">
        <title>The O-specific polysaccharide structure and gene cluster of serotype O:12 of the Yersinia pseudotuberculosis complex, and the identification of a novel L-quinovose biosynthesis gene.</title>
        <authorList>
            <person name="De Castro C."/>
            <person name="Kenyon J.J."/>
            <person name="Cunneen M.M."/>
            <person name="Molinaro A."/>
            <person name="Holst O."/>
            <person name="Skurnik M."/>
            <person name="Reeves P.R."/>
        </authorList>
    </citation>
    <scope>NUCLEOTIDE SEQUENCE</scope>
    <source>
        <strain evidence="3">MW864-2</strain>
    </source>
</reference>
<dbReference type="GO" id="GO:0051537">
    <property type="term" value="F:2 iron, 2 sulfur cluster binding"/>
    <property type="evidence" value="ECO:0007669"/>
    <property type="project" value="InterPro"/>
</dbReference>
<dbReference type="InterPro" id="IPR012675">
    <property type="entry name" value="Beta-grasp_dom_sf"/>
</dbReference>
<dbReference type="PANTHER" id="PTHR47354:SF5">
    <property type="entry name" value="PROTEIN RFBI"/>
    <property type="match status" value="1"/>
</dbReference>
<evidence type="ECO:0000313" key="3">
    <source>
        <dbReference type="EMBL" id="AFV46128.1"/>
    </source>
</evidence>
<dbReference type="Gene3D" id="3.10.20.30">
    <property type="match status" value="1"/>
</dbReference>
<dbReference type="AlphaFoldDB" id="K4NRG1"/>
<dbReference type="PRINTS" id="PR00410">
    <property type="entry name" value="PHEHYDRXLASE"/>
</dbReference>
<dbReference type="PROSITE" id="PS00197">
    <property type="entry name" value="2FE2S_FER_1"/>
    <property type="match status" value="1"/>
</dbReference>
<dbReference type="InterPro" id="IPR036010">
    <property type="entry name" value="2Fe-2S_ferredoxin-like_sf"/>
</dbReference>
<dbReference type="CDD" id="cd06189">
    <property type="entry name" value="flavin_oxioreductase"/>
    <property type="match status" value="1"/>
</dbReference>